<feature type="domain" description="Carrier" evidence="2">
    <location>
        <begin position="531"/>
        <end position="607"/>
    </location>
</feature>
<sequence>MSIKFLYDRQKTAITYGEQKISYADVIKYVNFYSDLLDIEKGDRSALMMENRPESIFSFFSIWAKKGIAISLDAGYTVDQLAYVLGDSEPKYLFVSNKTKQVAEEANSKLNNAVKIINVDEIELPADYKIKQAEFSNDSNQDIAVLVYTSGTTGNPKGVMITYENIETNMAGVRAVDLVNENDVILAMLPYHHIMPLCFTLILPMYMGVPIVLLTEISSATLLKTMQENRVTVILGVPRVWEMLDKAIMTKINQSSVAKFMFKLASKTNSMSIRKMLFSKVHKQFGGYIRLMVSGGAKIDKSILEDFRTMGFRAIQGYGMTETAPIITFNVPGRERSDSAGEVIPDVEVKIADDGEILVKGKNVMKGYYKNETATKEAFDAEGWFHTGDLGRMEGKYLIIIGRKKEMIVLANGKNIDPNDIEAEIIKNTDLIKEIAVTEYNAQLLAIIYPDFEKLQAQQIVNIKDAIKWEVIDKYNVTAPNYKKIHDIKIIKQELPKTRLGKIRRFMLKDLLEDKIEAPEKKVEKKIVEVPSEIREKYDIINKYITERYNKDIDLDSHIELDLGFDSLDIVEFMNFLNSTFEIEIVEQDFVDHKTISDIIKLVEEKSGLTTEKVVEKVDKNENLKKIIEGDSNVNLPPSARYAKFLKFLFSPLFKFYFRYKYSGKENLGEGAGIIVGNHQSYLDAFMLNNAFTYKELSNNYYIATALHFKSKTMKYLAGNGNIILVDANRNLKNTLQAASKVLKSGKKLLIFPEGARTRDGQLQEFKKTFAILAQELNVPIYPFVLKGAYEAFPYNKKFPKRHDISVQFLEKIDPQNKTVEELVEETKNKIAKNYY</sequence>
<accession>D4CY16</accession>
<dbReference type="CDD" id="cd07989">
    <property type="entry name" value="LPLAT_AGPAT-like"/>
    <property type="match status" value="1"/>
</dbReference>
<dbReference type="GO" id="GO:0004467">
    <property type="term" value="F:long-chain fatty acid-CoA ligase activity"/>
    <property type="evidence" value="ECO:0007669"/>
    <property type="project" value="UniProtKB-EC"/>
</dbReference>
<organism evidence="3 4">
    <name type="scientific">Fusobacterium periodonticum ATCC 33693</name>
    <dbReference type="NCBI Taxonomy" id="546275"/>
    <lineage>
        <taxon>Bacteria</taxon>
        <taxon>Fusobacteriati</taxon>
        <taxon>Fusobacteriota</taxon>
        <taxon>Fusobacteriia</taxon>
        <taxon>Fusobacteriales</taxon>
        <taxon>Fusobacteriaceae</taxon>
        <taxon>Fusobacterium</taxon>
    </lineage>
</organism>
<dbReference type="Gene3D" id="1.10.1200.10">
    <property type="entry name" value="ACP-like"/>
    <property type="match status" value="1"/>
</dbReference>
<evidence type="ECO:0000313" key="4">
    <source>
        <dbReference type="Proteomes" id="UP000003748"/>
    </source>
</evidence>
<evidence type="ECO:0000313" key="3">
    <source>
        <dbReference type="EMBL" id="EFE85790.1"/>
    </source>
</evidence>
<dbReference type="InterPro" id="IPR036736">
    <property type="entry name" value="ACP-like_sf"/>
</dbReference>
<dbReference type="PANTHER" id="PTHR43272:SF52">
    <property type="entry name" value="AMP-DEPENDENT SYNTHETASE_LIGASE DOMAIN-CONTAINING PROTEIN"/>
    <property type="match status" value="1"/>
</dbReference>
<dbReference type="InterPro" id="IPR000873">
    <property type="entry name" value="AMP-dep_synth/lig_dom"/>
</dbReference>
<protein>
    <submittedName>
        <fullName evidence="3">Putative acyl carrier protein</fullName>
    </submittedName>
</protein>
<dbReference type="Gene3D" id="3.40.50.12780">
    <property type="entry name" value="N-terminal domain of ligase-like"/>
    <property type="match status" value="1"/>
</dbReference>
<dbReference type="InterPro" id="IPR042099">
    <property type="entry name" value="ANL_N_sf"/>
</dbReference>
<dbReference type="SMART" id="SM00563">
    <property type="entry name" value="PlsC"/>
    <property type="match status" value="1"/>
</dbReference>
<proteinExistence type="predicted"/>
<gene>
    <name evidence="3" type="ORF">FUSPEROL_02327</name>
</gene>
<dbReference type="SUPFAM" id="SSF47336">
    <property type="entry name" value="ACP-like"/>
    <property type="match status" value="1"/>
</dbReference>
<dbReference type="InterPro" id="IPR009081">
    <property type="entry name" value="PP-bd_ACP"/>
</dbReference>
<reference evidence="3 4" key="1">
    <citation type="submission" date="2010-02" db="EMBL/GenBank/DDBJ databases">
        <authorList>
            <person name="Weinstock G."/>
            <person name="Sodergren E."/>
            <person name="Clifton S."/>
            <person name="Fulton L."/>
            <person name="Fulton B."/>
            <person name="Courtney L."/>
            <person name="Fronick C."/>
            <person name="Harrison M."/>
            <person name="Strong C."/>
            <person name="Farmer C."/>
            <person name="Delahaunty K."/>
            <person name="Markovic C."/>
            <person name="Hall O."/>
            <person name="Minx P."/>
            <person name="Tomlinson C."/>
            <person name="Mitreva M."/>
            <person name="Nelson J."/>
            <person name="Hou S."/>
            <person name="Wollam A."/>
            <person name="Pepin K.H."/>
            <person name="Johnson M."/>
            <person name="Bhonagiri V."/>
            <person name="Zhang X."/>
            <person name="Suruliraj S."/>
            <person name="Warren W."/>
            <person name="Chinwalla A."/>
            <person name="Mardis E.R."/>
            <person name="Wilson R.K."/>
        </authorList>
    </citation>
    <scope>NUCLEOTIDE SEQUENCE [LARGE SCALE GENOMIC DNA]</scope>
    <source>
        <strain evidence="3 4">ATCC 33693</strain>
    </source>
</reference>
<dbReference type="PROSITE" id="PS00455">
    <property type="entry name" value="AMP_BINDING"/>
    <property type="match status" value="1"/>
</dbReference>
<dbReference type="AlphaFoldDB" id="D4CY16"/>
<dbReference type="Pfam" id="PF23562">
    <property type="entry name" value="AMP-binding_C_3"/>
    <property type="match status" value="1"/>
</dbReference>
<dbReference type="Pfam" id="PF00550">
    <property type="entry name" value="PP-binding"/>
    <property type="match status" value="1"/>
</dbReference>
<dbReference type="OrthoDB" id="9778383at2"/>
<dbReference type="eggNOG" id="COG1022">
    <property type="taxonomic scope" value="Bacteria"/>
</dbReference>
<dbReference type="GeneID" id="78420483"/>
<dbReference type="Pfam" id="PF00501">
    <property type="entry name" value="AMP-binding"/>
    <property type="match status" value="1"/>
</dbReference>
<dbReference type="SUPFAM" id="SSF56801">
    <property type="entry name" value="Acetyl-CoA synthetase-like"/>
    <property type="match status" value="1"/>
</dbReference>
<dbReference type="InterPro" id="IPR045851">
    <property type="entry name" value="AMP-bd_C_sf"/>
</dbReference>
<dbReference type="Pfam" id="PF01553">
    <property type="entry name" value="Acyltransferase"/>
    <property type="match status" value="1"/>
</dbReference>
<dbReference type="PANTHER" id="PTHR43272">
    <property type="entry name" value="LONG-CHAIN-FATTY-ACID--COA LIGASE"/>
    <property type="match status" value="1"/>
</dbReference>
<dbReference type="GO" id="GO:0016746">
    <property type="term" value="F:acyltransferase activity"/>
    <property type="evidence" value="ECO:0007669"/>
    <property type="project" value="InterPro"/>
</dbReference>
<dbReference type="HOGENOM" id="CLU_000022_45_1_0"/>
<dbReference type="GO" id="GO:0016020">
    <property type="term" value="C:membrane"/>
    <property type="evidence" value="ECO:0007669"/>
    <property type="project" value="TreeGrafter"/>
</dbReference>
<dbReference type="EMBL" id="ACJY01000104">
    <property type="protein sequence ID" value="EFE85790.1"/>
    <property type="molecule type" value="Genomic_DNA"/>
</dbReference>
<dbReference type="STRING" id="546275.FUSPEROL_02327"/>
<dbReference type="Proteomes" id="UP000003748">
    <property type="component" value="Unassembled WGS sequence"/>
</dbReference>
<dbReference type="InterPro" id="IPR002123">
    <property type="entry name" value="Plipid/glycerol_acylTrfase"/>
</dbReference>
<dbReference type="Gene3D" id="3.30.300.30">
    <property type="match status" value="1"/>
</dbReference>
<dbReference type="eggNOG" id="COG0204">
    <property type="taxonomic scope" value="Bacteria"/>
</dbReference>
<dbReference type="PROSITE" id="PS50075">
    <property type="entry name" value="CARRIER"/>
    <property type="match status" value="1"/>
</dbReference>
<dbReference type="SUPFAM" id="SSF69593">
    <property type="entry name" value="Glycerol-3-phosphate (1)-acyltransferase"/>
    <property type="match status" value="1"/>
</dbReference>
<evidence type="ECO:0000256" key="1">
    <source>
        <dbReference type="ARBA" id="ARBA00024484"/>
    </source>
</evidence>
<name>D4CY16_9FUSO</name>
<comment type="caution">
    <text evidence="3">The sequence shown here is derived from an EMBL/GenBank/DDBJ whole genome shotgun (WGS) entry which is preliminary data.</text>
</comment>
<dbReference type="InterPro" id="IPR020845">
    <property type="entry name" value="AMP-binding_CS"/>
</dbReference>
<evidence type="ECO:0000259" key="2">
    <source>
        <dbReference type="PROSITE" id="PS50075"/>
    </source>
</evidence>
<comment type="catalytic activity">
    <reaction evidence="1">
        <text>a long-chain fatty acid + ATP + CoA = a long-chain fatty acyl-CoA + AMP + diphosphate</text>
        <dbReference type="Rhea" id="RHEA:15421"/>
        <dbReference type="ChEBI" id="CHEBI:30616"/>
        <dbReference type="ChEBI" id="CHEBI:33019"/>
        <dbReference type="ChEBI" id="CHEBI:57287"/>
        <dbReference type="ChEBI" id="CHEBI:57560"/>
        <dbReference type="ChEBI" id="CHEBI:83139"/>
        <dbReference type="ChEBI" id="CHEBI:456215"/>
        <dbReference type="EC" id="6.2.1.3"/>
    </reaction>
    <physiologicalReaction direction="left-to-right" evidence="1">
        <dbReference type="Rhea" id="RHEA:15422"/>
    </physiologicalReaction>
</comment>
<dbReference type="RefSeq" id="WP_005975343.1">
    <property type="nucleotide sequence ID" value="NZ_GG665898.1"/>
</dbReference>